<dbReference type="AlphaFoldDB" id="A0A9X9LJG4"/>
<evidence type="ECO:0000313" key="3">
    <source>
        <dbReference type="Proteomes" id="UP000269945"/>
    </source>
</evidence>
<proteinExistence type="predicted"/>
<evidence type="ECO:0000313" key="2">
    <source>
        <dbReference type="EMBL" id="VCW69591.1"/>
    </source>
</evidence>
<organism evidence="2 3">
    <name type="scientific">Gulo gulo</name>
    <name type="common">Wolverine</name>
    <name type="synonym">Gluton</name>
    <dbReference type="NCBI Taxonomy" id="48420"/>
    <lineage>
        <taxon>Eukaryota</taxon>
        <taxon>Metazoa</taxon>
        <taxon>Chordata</taxon>
        <taxon>Craniata</taxon>
        <taxon>Vertebrata</taxon>
        <taxon>Euteleostomi</taxon>
        <taxon>Mammalia</taxon>
        <taxon>Eutheria</taxon>
        <taxon>Laurasiatheria</taxon>
        <taxon>Carnivora</taxon>
        <taxon>Caniformia</taxon>
        <taxon>Musteloidea</taxon>
        <taxon>Mustelidae</taxon>
        <taxon>Guloninae</taxon>
        <taxon>Gulo</taxon>
    </lineage>
</organism>
<dbReference type="EMBL" id="CYRY02005146">
    <property type="protein sequence ID" value="VCW69591.1"/>
    <property type="molecule type" value="Genomic_DNA"/>
</dbReference>
<protein>
    <submittedName>
        <fullName evidence="2">Uncharacterized protein</fullName>
    </submittedName>
</protein>
<keyword evidence="3" id="KW-1185">Reference proteome</keyword>
<dbReference type="Proteomes" id="UP000269945">
    <property type="component" value="Unassembled WGS sequence"/>
</dbReference>
<feature type="compositionally biased region" description="Low complexity" evidence="1">
    <location>
        <begin position="1"/>
        <end position="27"/>
    </location>
</feature>
<sequence>MHSDAAAASAGGGAAHARLGGAAGPRAPWCSSPRSSGCGAGSLTATGGYRRCCDMRGTSAEGRTGATGWRCGR</sequence>
<reference evidence="2 3" key="1">
    <citation type="submission" date="2018-10" db="EMBL/GenBank/DDBJ databases">
        <authorList>
            <person name="Ekblom R."/>
            <person name="Jareborg N."/>
        </authorList>
    </citation>
    <scope>NUCLEOTIDE SEQUENCE [LARGE SCALE GENOMIC DNA]</scope>
    <source>
        <tissue evidence="2">Muscle</tissue>
    </source>
</reference>
<feature type="region of interest" description="Disordered" evidence="1">
    <location>
        <begin position="1"/>
        <end position="48"/>
    </location>
</feature>
<accession>A0A9X9LJG4</accession>
<comment type="caution">
    <text evidence="2">The sequence shown here is derived from an EMBL/GenBank/DDBJ whole genome shotgun (WGS) entry which is preliminary data.</text>
</comment>
<name>A0A9X9LJG4_GULGU</name>
<gene>
    <name evidence="2" type="ORF">BN2614_LOCUS3</name>
</gene>
<evidence type="ECO:0000256" key="1">
    <source>
        <dbReference type="SAM" id="MobiDB-lite"/>
    </source>
</evidence>